<comment type="caution">
    <text evidence="2">The sequence shown here is derived from an EMBL/GenBank/DDBJ whole genome shotgun (WGS) entry which is preliminary data.</text>
</comment>
<keyword evidence="1" id="KW-0175">Coiled coil</keyword>
<reference evidence="2" key="1">
    <citation type="submission" date="2021-03" db="EMBL/GenBank/DDBJ databases">
        <authorList>
            <person name="Bekaert M."/>
        </authorList>
    </citation>
    <scope>NUCLEOTIDE SEQUENCE</scope>
</reference>
<gene>
    <name evidence="2" type="ORF">MEDL_44998</name>
</gene>
<feature type="coiled-coil region" evidence="1">
    <location>
        <begin position="109"/>
        <end position="164"/>
    </location>
</feature>
<accession>A0A8S3TL80</accession>
<protein>
    <submittedName>
        <fullName evidence="2">Uncharacterized protein</fullName>
    </submittedName>
</protein>
<organism evidence="2 3">
    <name type="scientific">Mytilus edulis</name>
    <name type="common">Blue mussel</name>
    <dbReference type="NCBI Taxonomy" id="6550"/>
    <lineage>
        <taxon>Eukaryota</taxon>
        <taxon>Metazoa</taxon>
        <taxon>Spiralia</taxon>
        <taxon>Lophotrochozoa</taxon>
        <taxon>Mollusca</taxon>
        <taxon>Bivalvia</taxon>
        <taxon>Autobranchia</taxon>
        <taxon>Pteriomorphia</taxon>
        <taxon>Mytilida</taxon>
        <taxon>Mytiloidea</taxon>
        <taxon>Mytilidae</taxon>
        <taxon>Mytilinae</taxon>
        <taxon>Mytilus</taxon>
    </lineage>
</organism>
<evidence type="ECO:0000256" key="1">
    <source>
        <dbReference type="SAM" id="Coils"/>
    </source>
</evidence>
<name>A0A8S3TL80_MYTED</name>
<evidence type="ECO:0000313" key="3">
    <source>
        <dbReference type="Proteomes" id="UP000683360"/>
    </source>
</evidence>
<evidence type="ECO:0000313" key="2">
    <source>
        <dbReference type="EMBL" id="CAG2232261.1"/>
    </source>
</evidence>
<dbReference type="Proteomes" id="UP000683360">
    <property type="component" value="Unassembled WGS sequence"/>
</dbReference>
<dbReference type="AlphaFoldDB" id="A0A8S3TL80"/>
<proteinExistence type="predicted"/>
<dbReference type="OrthoDB" id="6188151at2759"/>
<keyword evidence="3" id="KW-1185">Reference proteome</keyword>
<dbReference type="EMBL" id="CAJPWZ010002173">
    <property type="protein sequence ID" value="CAG2232261.1"/>
    <property type="molecule type" value="Genomic_DNA"/>
</dbReference>
<sequence length="413" mass="47253">MVDVKSFERTDKTGKIIETSLSVLKKENSKFQLYRINMYNSTMRAEVNGKSHMLFIDELKTIANLMSNKSTYQQLNSKIREACLKLVNNTISHLNNPSTTDIISTVNKSRQKELRLKKWEEELKQQSASNSQNSSENAKLQAYIMKLEAKIKELENSNRILLNKRAGNVDSTPTNVANRDLPIPDMLKRHTEHIVEGFPMHFETQHLQSKIQSMENIYNLNRRVTDLEFNSLKQRLDAIELSKQHWPSPQSTGNHQYHGYQNFIPGQHMNAYQCHIPNPHVNGYQNHKPAPQANGYQNHVPGLQVNGYQNHIPNLNSNGYKNYMHVTGPHGNGCHNHKPSSNADTGSYSYKIHNPQAYGYHNLKPDMHMGIGQLTHNVSINESHQRGQTKGEHATYLTTIVRPILGIYHHPVT</sequence>